<accession>A0AAN7WCU5</accession>
<dbReference type="AlphaFoldDB" id="A0AAN7WCU5"/>
<dbReference type="Pfam" id="PF12893">
    <property type="entry name" value="Lumazine_bd_2"/>
    <property type="match status" value="1"/>
</dbReference>
<dbReference type="Proteomes" id="UP001310594">
    <property type="component" value="Unassembled WGS sequence"/>
</dbReference>
<protein>
    <recommendedName>
        <fullName evidence="3">Nuclear transport factor 2 family protein</fullName>
    </recommendedName>
</protein>
<dbReference type="SUPFAM" id="SSF54427">
    <property type="entry name" value="NTF2-like"/>
    <property type="match status" value="1"/>
</dbReference>
<proteinExistence type="predicted"/>
<dbReference type="Gene3D" id="3.10.450.50">
    <property type="match status" value="1"/>
</dbReference>
<dbReference type="EMBL" id="JAVRQU010000013">
    <property type="protein sequence ID" value="KAK5696210.1"/>
    <property type="molecule type" value="Genomic_DNA"/>
</dbReference>
<evidence type="ECO:0000313" key="2">
    <source>
        <dbReference type="Proteomes" id="UP001310594"/>
    </source>
</evidence>
<comment type="caution">
    <text evidence="1">The sequence shown here is derived from an EMBL/GenBank/DDBJ whole genome shotgun (WGS) entry which is preliminary data.</text>
</comment>
<gene>
    <name evidence="1" type="ORF">LTR97_008630</name>
</gene>
<sequence>MSKNIKTIPTSEYDEVVAVVQTYIDGLREGDNSIITKAFHEAATMYGLTAEGSLLGGPIKILYTFVEEHGQAPDIKTRLDILSMTPTTAVVKVDMENDAGGYDYTDFHTLIKLDGKWGIIAKTFHTYAS</sequence>
<name>A0AAN7WCU5_9PEZI</name>
<evidence type="ECO:0000313" key="1">
    <source>
        <dbReference type="EMBL" id="KAK5696210.1"/>
    </source>
</evidence>
<dbReference type="InterPro" id="IPR039437">
    <property type="entry name" value="FrzH/put_lumazine-bd"/>
</dbReference>
<evidence type="ECO:0008006" key="3">
    <source>
        <dbReference type="Google" id="ProtNLM"/>
    </source>
</evidence>
<reference evidence="1" key="1">
    <citation type="submission" date="2023-08" db="EMBL/GenBank/DDBJ databases">
        <title>Black Yeasts Isolated from many extreme environments.</title>
        <authorList>
            <person name="Coleine C."/>
            <person name="Stajich J.E."/>
            <person name="Selbmann L."/>
        </authorList>
    </citation>
    <scope>NUCLEOTIDE SEQUENCE</scope>
    <source>
        <strain evidence="1">CCFEE 5810</strain>
    </source>
</reference>
<dbReference type="InterPro" id="IPR032710">
    <property type="entry name" value="NTF2-like_dom_sf"/>
</dbReference>
<organism evidence="1 2">
    <name type="scientific">Elasticomyces elasticus</name>
    <dbReference type="NCBI Taxonomy" id="574655"/>
    <lineage>
        <taxon>Eukaryota</taxon>
        <taxon>Fungi</taxon>
        <taxon>Dikarya</taxon>
        <taxon>Ascomycota</taxon>
        <taxon>Pezizomycotina</taxon>
        <taxon>Dothideomycetes</taxon>
        <taxon>Dothideomycetidae</taxon>
        <taxon>Mycosphaerellales</taxon>
        <taxon>Teratosphaeriaceae</taxon>
        <taxon>Elasticomyces</taxon>
    </lineage>
</organism>